<dbReference type="SUPFAM" id="SSF57850">
    <property type="entry name" value="RING/U-box"/>
    <property type="match status" value="1"/>
</dbReference>
<dbReference type="EMBL" id="MN739396">
    <property type="protein sequence ID" value="QHT02673.1"/>
    <property type="molecule type" value="Genomic_DNA"/>
</dbReference>
<dbReference type="Pfam" id="PF13639">
    <property type="entry name" value="zf-RING_2"/>
    <property type="match status" value="1"/>
</dbReference>
<dbReference type="CDD" id="cd16448">
    <property type="entry name" value="RING-H2"/>
    <property type="match status" value="1"/>
</dbReference>
<protein>
    <recommendedName>
        <fullName evidence="1">RING-type domain-containing protein</fullName>
    </recommendedName>
</protein>
<reference evidence="2" key="1">
    <citation type="journal article" date="2020" name="Nature">
        <title>Giant virus diversity and host interactions through global metagenomics.</title>
        <authorList>
            <person name="Schulz F."/>
            <person name="Roux S."/>
            <person name="Paez-Espino D."/>
            <person name="Jungbluth S."/>
            <person name="Walsh D.A."/>
            <person name="Denef V.J."/>
            <person name="McMahon K.D."/>
            <person name="Konstantinidis K.T."/>
            <person name="Eloe-Fadrosh E.A."/>
            <person name="Kyrpides N.C."/>
            <person name="Woyke T."/>
        </authorList>
    </citation>
    <scope>NUCLEOTIDE SEQUENCE</scope>
    <source>
        <strain evidence="2">GVMAG-M-3300020595-32</strain>
    </source>
</reference>
<feature type="domain" description="RING-type" evidence="1">
    <location>
        <begin position="6"/>
        <end position="50"/>
    </location>
</feature>
<organism evidence="2">
    <name type="scientific">viral metagenome</name>
    <dbReference type="NCBI Taxonomy" id="1070528"/>
    <lineage>
        <taxon>unclassified sequences</taxon>
        <taxon>metagenomes</taxon>
        <taxon>organismal metagenomes</taxon>
    </lineage>
</organism>
<dbReference type="InterPro" id="IPR001841">
    <property type="entry name" value="Znf_RING"/>
</dbReference>
<accession>A0A6C0CEE5</accession>
<evidence type="ECO:0000313" key="2">
    <source>
        <dbReference type="EMBL" id="QHT02673.1"/>
    </source>
</evidence>
<dbReference type="PROSITE" id="PS50089">
    <property type="entry name" value="ZF_RING_2"/>
    <property type="match status" value="1"/>
</dbReference>
<sequence length="166" mass="18651">MTDTCCDICGDLLNDKCVIKLKCNHSFHYECVMKSFQCEKKKMNSCPLCRQTHGLLPVVNGLTKVTRGIHYIDYKNIPELNNTPCCTILKSGKRKGEPCNAKCMLGMSVCKRHHLSTLKQVNKPNTSKQNSKKVKVKVNKLGDDLEQVQVEQLLEVTAPKINVSSI</sequence>
<proteinExistence type="predicted"/>
<name>A0A6C0CEE5_9ZZZZ</name>
<dbReference type="AlphaFoldDB" id="A0A6C0CEE5"/>
<evidence type="ECO:0000259" key="1">
    <source>
        <dbReference type="PROSITE" id="PS50089"/>
    </source>
</evidence>
<dbReference type="InterPro" id="IPR013083">
    <property type="entry name" value="Znf_RING/FYVE/PHD"/>
</dbReference>
<dbReference type="Gene3D" id="3.30.40.10">
    <property type="entry name" value="Zinc/RING finger domain, C3HC4 (zinc finger)"/>
    <property type="match status" value="1"/>
</dbReference>
<dbReference type="SMART" id="SM00184">
    <property type="entry name" value="RING"/>
    <property type="match status" value="1"/>
</dbReference>